<reference evidence="2 3" key="2">
    <citation type="journal article" date="1986" name="Med. Microbiol. Immunol.">
        <title>Insect iridescent virus type 6 induced toxic degenerative hepatitis in mice.</title>
        <authorList>
            <person name="Lorbacher de Ruiz H."/>
            <person name="Gelderblom H."/>
            <person name="Hofmann W."/>
            <person name="Darai G."/>
        </authorList>
    </citation>
    <scope>NUCLEOTIDE SEQUENCE [LARGE SCALE GENOMIC DNA]</scope>
</reference>
<reference evidence="2 3" key="9">
    <citation type="journal article" date="1994" name="J. Gen. Virol.">
        <title>Insect iridescent virus type 6 encodes a polypeptide related to the largest subunit of eukaryotic RNA polymerase II.</title>
        <authorList>
            <person name="Schnitzler P."/>
            <person name="Sonntag K.C."/>
            <person name="Muller M."/>
            <person name="Janssen W."/>
            <person name="Bugert J.J."/>
            <person name="Koonin E.V."/>
            <person name="Darai G."/>
        </authorList>
    </citation>
    <scope>NUCLEOTIDE SEQUENCE [LARGE SCALE GENOMIC DNA]</scope>
</reference>
<organismHost>
    <name type="scientific">Gryllus bimaculatus</name>
    <name type="common">Two-spotted cricket</name>
    <dbReference type="NCBI Taxonomy" id="6999"/>
</organismHost>
<organism evidence="2 3">
    <name type="scientific">Invertebrate iridescent virus 6</name>
    <name type="common">IIV-6</name>
    <name type="synonym">Chilo iridescent virus</name>
    <dbReference type="NCBI Taxonomy" id="176652"/>
    <lineage>
        <taxon>Viruses</taxon>
        <taxon>Varidnaviria</taxon>
        <taxon>Bamfordvirae</taxon>
        <taxon>Nucleocytoviricota</taxon>
        <taxon>Megaviricetes</taxon>
        <taxon>Pimascovirales</taxon>
        <taxon>Pimascovirales incertae sedis</taxon>
        <taxon>Iridoviridae</taxon>
        <taxon>Betairidovirinae</taxon>
        <taxon>Iridovirus</taxon>
        <taxon>Iridovirus chilo1</taxon>
    </lineage>
</organism>
<evidence type="ECO:0000313" key="3">
    <source>
        <dbReference type="Proteomes" id="UP000001359"/>
    </source>
</evidence>
<reference evidence="2 3" key="4">
    <citation type="journal article" date="1988" name="Virology">
        <title>Identification and characterization of the repetitive DNA element in the genome of insect iridescent virus type 6.</title>
        <authorList>
            <person name="Fischer M."/>
            <person name="Schnitzler P."/>
            <person name="Delius H."/>
            <person name="Darai G."/>
        </authorList>
    </citation>
    <scope>NUCLEOTIDE SEQUENCE [LARGE SCALE GENOMIC DNA]</scope>
</reference>
<dbReference type="Proteomes" id="UP000001359">
    <property type="component" value="Segment"/>
</dbReference>
<keyword evidence="1" id="KW-0472">Membrane</keyword>
<organismHost>
    <name type="scientific">Acheta domesticus</name>
    <name type="common">House cricket</name>
    <dbReference type="NCBI Taxonomy" id="6997"/>
</organismHost>
<reference evidence="2 3" key="3">
    <citation type="journal article" date="1987" name="Virology">
        <title>Molecular cloning and physical mapping of the genome of insect iridescent virus type 6: further evidence for circular permutation of the viral genome.</title>
        <authorList>
            <person name="Schnitzler P."/>
            <person name="Soltau J.B."/>
            <person name="Fischer M."/>
            <person name="Reisner H."/>
            <person name="Scholz J."/>
            <person name="Delius H."/>
            <person name="Darai G."/>
        </authorList>
    </citation>
    <scope>NUCLEOTIDE SEQUENCE [LARGE SCALE GENOMIC DNA]</scope>
</reference>
<reference evidence="2 3" key="6">
    <citation type="journal article" date="1992" name="Virus Genes">
        <title>Characterization of the third origin of DNA replication of the genome of insect iridescent virus type 6.</title>
        <authorList>
            <person name="Sonntag K.C."/>
            <person name="Darai G."/>
        </authorList>
    </citation>
    <scope>NUCLEOTIDE SEQUENCE [LARGE SCALE GENOMIC DNA]</scope>
</reference>
<reference evidence="2 3" key="10">
    <citation type="journal article" date="1994" name="Nucleic Acids Res.">
        <title>Identification of genes encoding zinc finger proteins, non-histone chromosomal HMG protein homologue, and a putative GTP phosphohydrolase in the genome of Chilo iridescent virus.</title>
        <authorList>
            <person name="Schnitzler P."/>
            <person name="Hug M."/>
            <person name="Handermann M."/>
            <person name="Janssen W."/>
            <person name="Koonin E.V."/>
            <person name="Delius H."/>
            <person name="Darai C."/>
        </authorList>
    </citation>
    <scope>NUCLEOTIDE SEQUENCE [LARGE SCALE GENOMIC DNA]</scope>
</reference>
<protein>
    <submittedName>
        <fullName evidence="2">276L</fullName>
    </submittedName>
</protein>
<reference evidence="2 3" key="13">
    <citation type="journal article" date="1998" name="Virus Genes">
        <title>Identification of a thymidylate synthase gene within the genome of Chilo iridescent virus.</title>
        <authorList>
            <person name="Muller K."/>
            <person name="Tidona C.A."/>
            <person name="Bahr U."/>
            <person name="Darai G."/>
        </authorList>
    </citation>
    <scope>NUCLEOTIDE SEQUENCE [LARGE SCALE GENOMIC DNA]</scope>
</reference>
<dbReference type="GeneID" id="1733058"/>
<organismHost>
    <name type="scientific">Spodoptera frugiperda</name>
    <name type="common">Fall armyworm</name>
    <dbReference type="NCBI Taxonomy" id="7108"/>
</organismHost>
<reference evidence="2 3" key="15">
    <citation type="journal article" date="2001" name="Virology">
        <title>Analysis of the first complete DNA sequence of an invertebrate iridovirus: coding strategy of the genome of Chilo iridescent virus.</title>
        <authorList>
            <person name="Jakob N.J."/>
            <person name="Muller K."/>
            <person name="Bahr U."/>
            <person name="Darai G."/>
        </authorList>
    </citation>
    <scope>NUCLEOTIDE SEQUENCE [LARGE SCALE GENOMIC DNA]</scope>
</reference>
<keyword evidence="3" id="KW-1185">Reference proteome</keyword>
<reference evidence="2 3" key="7">
    <citation type="journal article" date="1993" name="J. Gen. Virol.">
        <title>Identification of the gene encoding the major capsid protein of insect iridescent virus type 6 by polymerase chain reaction.</title>
        <authorList>
            <person name="Stohwasser R."/>
            <person name="Raab K."/>
            <person name="Schnitzler P."/>
            <person name="Janssen W."/>
            <person name="Darai G."/>
        </authorList>
    </citation>
    <scope>NUCLEOTIDE SEQUENCE [LARGE SCALE GENOMIC DNA]</scope>
</reference>
<feature type="transmembrane region" description="Helical" evidence="1">
    <location>
        <begin position="30"/>
        <end position="57"/>
    </location>
</feature>
<reference evidence="2 3" key="11">
    <citation type="journal article" date="1994" name="Virus Genes">
        <title>Chilo iridescent virus encodes a putative helicase belonging to a distinct family within the "DEAD/H" superfamily: implications for the evolution of large DNA viruses.</title>
        <authorList>
            <person name="Sonntag K.C."/>
            <person name="Schnitzler P."/>
            <person name="Koonin E.V."/>
            <person name="Darai G."/>
        </authorList>
    </citation>
    <scope>NUCLEOTIDE SEQUENCE [LARGE SCALE GENOMIC DNA]</scope>
</reference>
<name>Q91FP8_IIV6</name>
<accession>Q91FP8</accession>
<dbReference type="EMBL" id="AF303741">
    <property type="protein sequence ID" value="AAK82137.1"/>
    <property type="molecule type" value="Genomic_DNA"/>
</dbReference>
<evidence type="ECO:0000256" key="1">
    <source>
        <dbReference type="SAM" id="Phobius"/>
    </source>
</evidence>
<reference evidence="2 3" key="8">
    <citation type="journal article" date="1994" name="Intervirology">
        <title>Identification of the primary structure and the coding capacity of the genome of insect iridescent virus type 6 between the genome coordinates 0.310 and 0.347 (7990 bp).</title>
        <authorList>
            <person name="Sonntag K.C."/>
            <person name="Schnitzler P."/>
            <person name="Janssen W."/>
            <person name="Darai G."/>
        </authorList>
    </citation>
    <scope>NUCLEOTIDE SEQUENCE [LARGE SCALE GENOMIC DNA]</scope>
</reference>
<dbReference type="RefSeq" id="NP_149739.1">
    <property type="nucleotide sequence ID" value="NC_003038.1"/>
</dbReference>
<reference evidence="2 3" key="12">
    <citation type="journal article" date="1997" name="Virus Genes">
        <title>The DNA sequence of Chilo iridescent virus between the genome coordinates 0.101 and 0.391; similarities in coding strategy between insect and vertebrate iridoviruses.</title>
        <authorList>
            <person name="Bahr U."/>
            <person name="Tidona C.A."/>
            <person name="Darai G."/>
        </authorList>
    </citation>
    <scope>NUCLEOTIDE SEQUENCE [LARGE SCALE GENOMIC DNA]</scope>
</reference>
<dbReference type="KEGG" id="vg:1733058"/>
<sequence length="73" mass="8359">MRLQFLDLPGSMNIHIRLPLTKLILWEAPIMVSLPILVLYQLQALLLKLVLLVLVLLEVDKTSHKHSSSLLQH</sequence>
<keyword evidence="1" id="KW-0812">Transmembrane</keyword>
<reference evidence="2 3" key="14">
    <citation type="journal article" date="1999" name="Virus Genes">
        <title>Identification of a gene cluster within the genome of Chilo iridescent virus encoding enzymes involved in viral DNA replication and processing.</title>
        <authorList>
            <person name="Muller K."/>
            <person name="Tidona C.A."/>
            <person name="Darai G."/>
        </authorList>
    </citation>
    <scope>NUCLEOTIDE SEQUENCE [LARGE SCALE GENOMIC DNA]</scope>
</reference>
<keyword evidence="1" id="KW-1133">Transmembrane helix</keyword>
<organismHost>
    <name type="scientific">Chilo suppressalis</name>
    <name type="common">Asiatic rice borer moth</name>
    <dbReference type="NCBI Taxonomy" id="168631"/>
</organismHost>
<evidence type="ECO:0000313" key="2">
    <source>
        <dbReference type="EMBL" id="AAK82137.1"/>
    </source>
</evidence>
<reference evidence="2 3" key="5">
    <citation type="journal article" date="1992" name="Virus Genes">
        <title>Identification and mapping of origins of DNA replication within the DNA sequences of the genome of insect iridescent virus type 6.</title>
        <authorList>
            <person name="Handermann M."/>
            <person name="Schnitzler P."/>
            <person name="Rosen-Wolff A."/>
            <person name="Raab K."/>
            <person name="Sonntag K.C."/>
            <person name="Darai G."/>
        </authorList>
    </citation>
    <scope>NUCLEOTIDE SEQUENCE [LARGE SCALE GENOMIC DNA]</scope>
</reference>
<proteinExistence type="predicted"/>
<reference evidence="2 3" key="1">
    <citation type="journal article" date="1984" name="J. Virol.">
        <title>DNA analysis of insect iridescent virus 6: evidence for circular permutation and terminal redundancy.</title>
        <authorList>
            <person name="Delius H."/>
            <person name="Darai G."/>
            <person name="Fluegel R.M."/>
        </authorList>
    </citation>
    <scope>NUCLEOTIDE SEQUENCE [LARGE SCALE GENOMIC DNA]</scope>
</reference>
<organismHost>
    <name type="scientific">Gryllus campestris</name>
    <dbReference type="NCBI Taxonomy" id="58607"/>
</organismHost>